<protein>
    <submittedName>
        <fullName evidence="8">Rne/Rng family ribonuclease</fullName>
    </submittedName>
</protein>
<dbReference type="Gene3D" id="2.40.50.140">
    <property type="entry name" value="Nucleic acid-binding proteins"/>
    <property type="match status" value="1"/>
</dbReference>
<dbReference type="InterPro" id="IPR003029">
    <property type="entry name" value="S1_domain"/>
</dbReference>
<dbReference type="GO" id="GO:0006364">
    <property type="term" value="P:rRNA processing"/>
    <property type="evidence" value="ECO:0007669"/>
    <property type="project" value="TreeGrafter"/>
</dbReference>
<dbReference type="GO" id="GO:0004540">
    <property type="term" value="F:RNA nuclease activity"/>
    <property type="evidence" value="ECO:0007669"/>
    <property type="project" value="InterPro"/>
</dbReference>
<gene>
    <name evidence="8" type="ORF">F4162_04565</name>
</gene>
<dbReference type="NCBIfam" id="TIGR00757">
    <property type="entry name" value="RNaseEG"/>
    <property type="match status" value="1"/>
</dbReference>
<dbReference type="PROSITE" id="PS50126">
    <property type="entry name" value="S1"/>
    <property type="match status" value="1"/>
</dbReference>
<name>A0A6B1FAK3_9SYNE</name>
<dbReference type="InterPro" id="IPR012340">
    <property type="entry name" value="NA-bd_OB-fold"/>
</dbReference>
<feature type="compositionally biased region" description="Polar residues" evidence="6">
    <location>
        <begin position="574"/>
        <end position="589"/>
    </location>
</feature>
<evidence type="ECO:0000313" key="8">
    <source>
        <dbReference type="EMBL" id="MYG38264.1"/>
    </source>
</evidence>
<dbReference type="GO" id="GO:0046872">
    <property type="term" value="F:metal ion binding"/>
    <property type="evidence" value="ECO:0007669"/>
    <property type="project" value="UniProtKB-KW"/>
</dbReference>
<sequence>MTKQILIAEKLRIAAILNNERVDQLIVAQGQHQIGDIYLGMVENVHPGIDAAFVKIGESERNGFIHVTDLGPLRLRQTAGSITELLEPRQKALVQVIKEPTGNKGPRLTGNITLPGRFLVLQPNGQGVNISRRIHEEAERDRLRALAVLIKPAGTGLLVRTKAEGAGEDQIIDDLEMLCRQWETIQTTAETSQPPALLNRDDDFVHRTLRDHWGPDLDRVVVDSPQVVERVKAFLGAEKNTIGVDSFASAEELMEAFRIHAAIRQALLPRVDLPSGGYVVIEPTEALTVIDVNSGSFTRSATSRETVLWTNCEAATEIARQLQLRNIGGMVIVDFIDMESRRDQLLLLEHFMKVMAPDKARPQIAQLTELGLVELTRKRQGQNIYELFGDQRPGYAGQGHGAMAPGKVPTQPLTTGIVQPPVTTAAAPGETGSDAGRAVVVSSRRRRRSGGRNGPQAAAETPAIPSTAADEPATVPSPEAESATPAREPETISVPMSQDQETVFSWCGFNPALMAPTPPRDLNNVAVRVVGSGEDTPPPSAEAAAQVANGGPHRQPDGIETGKKTGTPVAPETATDQQPGEQSRAQGQEESAAPVRQRRSHTRSRQQSPLPVAADQDSSTTPSPETAIPEIVAPAQVETPMTNQENAGPVASGQNTGAFPTDVVSAGANPNSEEEQDNDRRRRRRRRSAA</sequence>
<feature type="region of interest" description="Disordered" evidence="6">
    <location>
        <begin position="414"/>
        <end position="494"/>
    </location>
</feature>
<dbReference type="SUPFAM" id="SSF50249">
    <property type="entry name" value="Nucleic acid-binding proteins"/>
    <property type="match status" value="1"/>
</dbReference>
<dbReference type="InterPro" id="IPR019307">
    <property type="entry name" value="RNA-bd_AU-1/RNase_E/G"/>
</dbReference>
<dbReference type="PANTHER" id="PTHR30001">
    <property type="entry name" value="RIBONUCLEASE"/>
    <property type="match status" value="1"/>
</dbReference>
<feature type="compositionally biased region" description="Basic and acidic residues" evidence="6">
    <location>
        <begin position="554"/>
        <end position="563"/>
    </location>
</feature>
<dbReference type="AlphaFoldDB" id="A0A6B1FAK3"/>
<evidence type="ECO:0000256" key="6">
    <source>
        <dbReference type="SAM" id="MobiDB-lite"/>
    </source>
</evidence>
<dbReference type="CDD" id="cd04453">
    <property type="entry name" value="S1_RNase_E"/>
    <property type="match status" value="1"/>
</dbReference>
<evidence type="ECO:0000259" key="7">
    <source>
        <dbReference type="PROSITE" id="PS50126"/>
    </source>
</evidence>
<organism evidence="8">
    <name type="scientific">Synechococcus sp. SB0676_bin_10</name>
    <dbReference type="NCBI Taxonomy" id="2604869"/>
    <lineage>
        <taxon>Bacteria</taxon>
        <taxon>Bacillati</taxon>
        <taxon>Cyanobacteriota</taxon>
        <taxon>Cyanophyceae</taxon>
        <taxon>Synechococcales</taxon>
        <taxon>Synechococcaceae</taxon>
        <taxon>Synechococcus</taxon>
    </lineage>
</organism>
<dbReference type="Pfam" id="PF10150">
    <property type="entry name" value="RNase_E_G"/>
    <property type="match status" value="1"/>
</dbReference>
<dbReference type="PANTHER" id="PTHR30001:SF0">
    <property type="entry name" value="RIBONUCLEASE G"/>
    <property type="match status" value="1"/>
</dbReference>
<reference evidence="8" key="1">
    <citation type="submission" date="2019-09" db="EMBL/GenBank/DDBJ databases">
        <title>Characterisation of the sponge microbiome using genome-centric metagenomics.</title>
        <authorList>
            <person name="Engelberts J.P."/>
            <person name="Robbins S.J."/>
            <person name="De Goeij J.M."/>
            <person name="Aranda M."/>
            <person name="Bell S.C."/>
            <person name="Webster N.S."/>
        </authorList>
    </citation>
    <scope>NUCLEOTIDE SEQUENCE</scope>
    <source>
        <strain evidence="8">SB0676_bin_10</strain>
    </source>
</reference>
<keyword evidence="2" id="KW-0479">Metal-binding</keyword>
<accession>A0A6B1FAK3</accession>
<evidence type="ECO:0000256" key="1">
    <source>
        <dbReference type="ARBA" id="ARBA00001946"/>
    </source>
</evidence>
<dbReference type="InterPro" id="IPR004659">
    <property type="entry name" value="RNase_E/G"/>
</dbReference>
<dbReference type="EMBL" id="VYDO01000146">
    <property type="protein sequence ID" value="MYG38264.1"/>
    <property type="molecule type" value="Genomic_DNA"/>
</dbReference>
<feature type="compositionally biased region" description="Polar residues" evidence="6">
    <location>
        <begin position="639"/>
        <end position="658"/>
    </location>
</feature>
<dbReference type="GO" id="GO:0003723">
    <property type="term" value="F:RNA binding"/>
    <property type="evidence" value="ECO:0007669"/>
    <property type="project" value="UniProtKB-KW"/>
</dbReference>
<dbReference type="SMART" id="SM00316">
    <property type="entry name" value="S1"/>
    <property type="match status" value="1"/>
</dbReference>
<proteinExistence type="predicted"/>
<keyword evidence="4" id="KW-0460">Magnesium</keyword>
<dbReference type="GO" id="GO:0005737">
    <property type="term" value="C:cytoplasm"/>
    <property type="evidence" value="ECO:0007669"/>
    <property type="project" value="TreeGrafter"/>
</dbReference>
<comment type="cofactor">
    <cofactor evidence="1">
        <name>Mg(2+)</name>
        <dbReference type="ChEBI" id="CHEBI:18420"/>
    </cofactor>
</comment>
<evidence type="ECO:0000256" key="5">
    <source>
        <dbReference type="ARBA" id="ARBA00022884"/>
    </source>
</evidence>
<evidence type="ECO:0000256" key="4">
    <source>
        <dbReference type="ARBA" id="ARBA00022842"/>
    </source>
</evidence>
<evidence type="ECO:0000256" key="2">
    <source>
        <dbReference type="ARBA" id="ARBA00022723"/>
    </source>
</evidence>
<dbReference type="GO" id="GO:0016787">
    <property type="term" value="F:hydrolase activity"/>
    <property type="evidence" value="ECO:0007669"/>
    <property type="project" value="UniProtKB-KW"/>
</dbReference>
<comment type="caution">
    <text evidence="8">The sequence shown here is derived from an EMBL/GenBank/DDBJ whole genome shotgun (WGS) entry which is preliminary data.</text>
</comment>
<evidence type="ECO:0000256" key="3">
    <source>
        <dbReference type="ARBA" id="ARBA00022801"/>
    </source>
</evidence>
<keyword evidence="5" id="KW-0694">RNA-binding</keyword>
<feature type="compositionally biased region" description="Basic residues" evidence="6">
    <location>
        <begin position="681"/>
        <end position="690"/>
    </location>
</feature>
<feature type="region of interest" description="Disordered" evidence="6">
    <location>
        <begin position="530"/>
        <end position="690"/>
    </location>
</feature>
<feature type="domain" description="S1 motif" evidence="7">
    <location>
        <begin position="35"/>
        <end position="117"/>
    </location>
</feature>
<keyword evidence="3" id="KW-0378">Hydrolase</keyword>